<proteinExistence type="inferred from homology"/>
<keyword evidence="3" id="KW-0963">Cytoplasm</keyword>
<evidence type="ECO:0000256" key="5">
    <source>
        <dbReference type="ARBA" id="ARBA00022801"/>
    </source>
</evidence>
<dbReference type="AlphaFoldDB" id="A0A1M6DR63"/>
<dbReference type="GO" id="GO:0016920">
    <property type="term" value="F:pyroglutamyl-peptidase activity"/>
    <property type="evidence" value="ECO:0007669"/>
    <property type="project" value="InterPro"/>
</dbReference>
<dbReference type="SUPFAM" id="SSF53182">
    <property type="entry name" value="Pyrrolidone carboxyl peptidase (pyroglutamate aminopeptidase)"/>
    <property type="match status" value="1"/>
</dbReference>
<dbReference type="GO" id="GO:0006508">
    <property type="term" value="P:proteolysis"/>
    <property type="evidence" value="ECO:0007669"/>
    <property type="project" value="UniProtKB-KW"/>
</dbReference>
<dbReference type="PANTHER" id="PTHR23402">
    <property type="entry name" value="PROTEASE FAMILY C15 PYROGLUTAMYL-PEPTIDASE I-RELATED"/>
    <property type="match status" value="1"/>
</dbReference>
<organism evidence="9 10">
    <name type="scientific">Tessaracoccus bendigoensis DSM 12906</name>
    <dbReference type="NCBI Taxonomy" id="1123357"/>
    <lineage>
        <taxon>Bacteria</taxon>
        <taxon>Bacillati</taxon>
        <taxon>Actinomycetota</taxon>
        <taxon>Actinomycetes</taxon>
        <taxon>Propionibacteriales</taxon>
        <taxon>Propionibacteriaceae</taxon>
        <taxon>Tessaracoccus</taxon>
    </lineage>
</organism>
<evidence type="ECO:0000256" key="7">
    <source>
        <dbReference type="ARBA" id="ARBA00030836"/>
    </source>
</evidence>
<dbReference type="Pfam" id="PF01470">
    <property type="entry name" value="Peptidase_C15"/>
    <property type="match status" value="1"/>
</dbReference>
<dbReference type="InterPro" id="IPR036440">
    <property type="entry name" value="Peptidase_C15-like_sf"/>
</dbReference>
<dbReference type="Gene3D" id="3.40.630.20">
    <property type="entry name" value="Peptidase C15, pyroglutamyl peptidase I-like"/>
    <property type="match status" value="1"/>
</dbReference>
<keyword evidence="6" id="KW-0788">Thiol protease</keyword>
<evidence type="ECO:0000256" key="8">
    <source>
        <dbReference type="ARBA" id="ARBA00031559"/>
    </source>
</evidence>
<evidence type="ECO:0000313" key="10">
    <source>
        <dbReference type="Proteomes" id="UP000184512"/>
    </source>
</evidence>
<dbReference type="EMBL" id="FQZG01000014">
    <property type="protein sequence ID" value="SHI75744.1"/>
    <property type="molecule type" value="Genomic_DNA"/>
</dbReference>
<gene>
    <name evidence="9" type="ORF">SAMN02745244_00978</name>
</gene>
<keyword evidence="4" id="KW-0645">Protease</keyword>
<dbReference type="InterPro" id="IPR016125">
    <property type="entry name" value="Peptidase_C15-like"/>
</dbReference>
<dbReference type="PRINTS" id="PR00706">
    <property type="entry name" value="PYROGLUPTASE"/>
</dbReference>
<dbReference type="Proteomes" id="UP000184512">
    <property type="component" value="Unassembled WGS sequence"/>
</dbReference>
<reference evidence="10" key="1">
    <citation type="submission" date="2016-11" db="EMBL/GenBank/DDBJ databases">
        <authorList>
            <person name="Varghese N."/>
            <person name="Submissions S."/>
        </authorList>
    </citation>
    <scope>NUCLEOTIDE SEQUENCE [LARGE SCALE GENOMIC DNA]</scope>
    <source>
        <strain evidence="10">DSM 12906</strain>
    </source>
</reference>
<dbReference type="GO" id="GO:0005829">
    <property type="term" value="C:cytosol"/>
    <property type="evidence" value="ECO:0007669"/>
    <property type="project" value="InterPro"/>
</dbReference>
<sequence length="214" mass="22189">MVGMTRVLVTAFEPFGGDAVNASGEAVARLAASWADPTVELVKEILPVSFERAPLALADAIRGHRPDAVVCIGEAGGRVAVTPERHAVNERVARIADNDGAMLDGPIDGGPDVLETRLDVAGIVAAVRSLGVPAEGSEDAGRFVCNTVFRSVLTLFDGPAGFIHVPAVRDVGEATVGAETDAAAGRRSLEMTFEDLALALDAVVRCVAVGLEHR</sequence>
<evidence type="ECO:0000313" key="9">
    <source>
        <dbReference type="EMBL" id="SHI75744.1"/>
    </source>
</evidence>
<keyword evidence="10" id="KW-1185">Reference proteome</keyword>
<dbReference type="CDD" id="cd00501">
    <property type="entry name" value="Peptidase_C15"/>
    <property type="match status" value="1"/>
</dbReference>
<dbReference type="PIRSF" id="PIRSF015592">
    <property type="entry name" value="Prld-crbxl_pptds"/>
    <property type="match status" value="1"/>
</dbReference>
<dbReference type="InterPro" id="IPR000816">
    <property type="entry name" value="Peptidase_C15"/>
</dbReference>
<protein>
    <recommendedName>
        <fullName evidence="2">Pyrrolidone-carboxylate peptidase</fullName>
    </recommendedName>
    <alternativeName>
        <fullName evidence="7">5-oxoprolyl-peptidase</fullName>
    </alternativeName>
    <alternativeName>
        <fullName evidence="8">Pyroglutamyl-peptidase I</fullName>
    </alternativeName>
</protein>
<evidence type="ECO:0000256" key="3">
    <source>
        <dbReference type="ARBA" id="ARBA00022490"/>
    </source>
</evidence>
<evidence type="ECO:0000256" key="6">
    <source>
        <dbReference type="ARBA" id="ARBA00022807"/>
    </source>
</evidence>
<comment type="similarity">
    <text evidence="1">Belongs to the peptidase C15 family.</text>
</comment>
<keyword evidence="5" id="KW-0378">Hydrolase</keyword>
<evidence type="ECO:0000256" key="4">
    <source>
        <dbReference type="ARBA" id="ARBA00022670"/>
    </source>
</evidence>
<name>A0A1M6DR63_9ACTN</name>
<evidence type="ECO:0000256" key="1">
    <source>
        <dbReference type="ARBA" id="ARBA00006641"/>
    </source>
</evidence>
<evidence type="ECO:0000256" key="2">
    <source>
        <dbReference type="ARBA" id="ARBA00019191"/>
    </source>
</evidence>
<dbReference type="PANTHER" id="PTHR23402:SF1">
    <property type="entry name" value="PYROGLUTAMYL-PEPTIDASE I"/>
    <property type="match status" value="1"/>
</dbReference>
<accession>A0A1M6DR63</accession>